<feature type="transmembrane region" description="Helical" evidence="8">
    <location>
        <begin position="31"/>
        <end position="50"/>
    </location>
</feature>
<feature type="transmembrane region" description="Helical" evidence="8">
    <location>
        <begin position="99"/>
        <end position="120"/>
    </location>
</feature>
<dbReference type="Proteomes" id="UP000006844">
    <property type="component" value="Chromosome"/>
</dbReference>
<keyword evidence="2" id="KW-1003">Cell membrane</keyword>
<organism evidence="10 11">
    <name type="scientific">Terriglobus saanensis (strain ATCC BAA-1853 / DSM 23119 / SP1PR4)</name>
    <dbReference type="NCBI Taxonomy" id="401053"/>
    <lineage>
        <taxon>Bacteria</taxon>
        <taxon>Pseudomonadati</taxon>
        <taxon>Acidobacteriota</taxon>
        <taxon>Terriglobia</taxon>
        <taxon>Terriglobales</taxon>
        <taxon>Acidobacteriaceae</taxon>
        <taxon>Terriglobus</taxon>
    </lineage>
</organism>
<feature type="transmembrane region" description="Helical" evidence="8">
    <location>
        <begin position="197"/>
        <end position="213"/>
    </location>
</feature>
<evidence type="ECO:0000259" key="9">
    <source>
        <dbReference type="Pfam" id="PF13231"/>
    </source>
</evidence>
<keyword evidence="11" id="KW-1185">Reference proteome</keyword>
<dbReference type="STRING" id="401053.AciPR4_3370"/>
<dbReference type="RefSeq" id="WP_013569855.1">
    <property type="nucleotide sequence ID" value="NC_014963.1"/>
</dbReference>
<keyword evidence="7 8" id="KW-0472">Membrane</keyword>
<evidence type="ECO:0000256" key="6">
    <source>
        <dbReference type="ARBA" id="ARBA00022989"/>
    </source>
</evidence>
<evidence type="ECO:0000256" key="5">
    <source>
        <dbReference type="ARBA" id="ARBA00022692"/>
    </source>
</evidence>
<keyword evidence="6 8" id="KW-1133">Transmembrane helix</keyword>
<sequence length="533" mass="59338">MALSKMLADLPVETGSGINPKKEGLRQTLQLASIFAVVTLALHVAINLRAQHLGYELFRDEMYYILCGRHLAWGYVDQPPIVALAARFSELVFGWHSVALFRMLPSLAGALEVAGTGLLVREMGGRRLAQGLAMLGVLTCTVVLAIDAFLSMNCFEPLFWMGTAYGILRAVRGDGELWWIVAGVMAGLGLENKWNEVFFLFSVLAALLVIPAVRKTLDRWFAVCIAVIVLIALPNILWQVHRGWPTLVWLHNAGTQGKNIVYGPGMFLWNQIFLLGPLSSLLWVGGLIWLLTSPRARGLRWIGVAYVVYFLGMMAMHANDYYLAPVYPLLFAAGGVAWSQWLAPGRARRIAIPVYSFLIMVYGVLGILSVQPVLTPPEYVRYILPSGLKPRQFNAALNSPLYELAADMTGWQEQANKLAEAYWSLSPADRAKAGILVGNYGEASAVNLFRPDVPTAISGHQNYWYWGPQGHDGSVMVAFGEKREVLEQRFTSVTEISKVYNQWGHTFESGPVYLCRGAKQNLMEAWPAWKRWF</sequence>
<dbReference type="GO" id="GO:0005886">
    <property type="term" value="C:plasma membrane"/>
    <property type="evidence" value="ECO:0007669"/>
    <property type="project" value="UniProtKB-SubCell"/>
</dbReference>
<dbReference type="eggNOG" id="COG1807">
    <property type="taxonomic scope" value="Bacteria"/>
</dbReference>
<dbReference type="InterPro" id="IPR050297">
    <property type="entry name" value="LipidA_mod_glycosyltrf_83"/>
</dbReference>
<evidence type="ECO:0000313" key="10">
    <source>
        <dbReference type="EMBL" id="ADV84124.1"/>
    </source>
</evidence>
<dbReference type="GO" id="GO:0016763">
    <property type="term" value="F:pentosyltransferase activity"/>
    <property type="evidence" value="ECO:0007669"/>
    <property type="project" value="TreeGrafter"/>
</dbReference>
<feature type="transmembrane region" description="Helical" evidence="8">
    <location>
        <begin position="322"/>
        <end position="342"/>
    </location>
</feature>
<evidence type="ECO:0000256" key="8">
    <source>
        <dbReference type="SAM" id="Phobius"/>
    </source>
</evidence>
<feature type="domain" description="Glycosyltransferase RgtA/B/C/D-like" evidence="9">
    <location>
        <begin position="77"/>
        <end position="238"/>
    </location>
</feature>
<accession>E8V8T7</accession>
<keyword evidence="4" id="KW-0808">Transferase</keyword>
<evidence type="ECO:0000256" key="4">
    <source>
        <dbReference type="ARBA" id="ARBA00022679"/>
    </source>
</evidence>
<dbReference type="HOGENOM" id="CLU_037625_0_0_0"/>
<dbReference type="PANTHER" id="PTHR33908">
    <property type="entry name" value="MANNOSYLTRANSFERASE YKCB-RELATED"/>
    <property type="match status" value="1"/>
</dbReference>
<dbReference type="PANTHER" id="PTHR33908:SF11">
    <property type="entry name" value="MEMBRANE PROTEIN"/>
    <property type="match status" value="1"/>
</dbReference>
<gene>
    <name evidence="10" type="ordered locus">AciPR4_3370</name>
</gene>
<evidence type="ECO:0000256" key="3">
    <source>
        <dbReference type="ARBA" id="ARBA00022676"/>
    </source>
</evidence>
<evidence type="ECO:0000256" key="2">
    <source>
        <dbReference type="ARBA" id="ARBA00022475"/>
    </source>
</evidence>
<dbReference type="InterPro" id="IPR038731">
    <property type="entry name" value="RgtA/B/C-like"/>
</dbReference>
<feature type="transmembrane region" description="Helical" evidence="8">
    <location>
        <begin position="132"/>
        <end position="152"/>
    </location>
</feature>
<evidence type="ECO:0000313" key="11">
    <source>
        <dbReference type="Proteomes" id="UP000006844"/>
    </source>
</evidence>
<dbReference type="AlphaFoldDB" id="E8V8T7"/>
<feature type="transmembrane region" description="Helical" evidence="8">
    <location>
        <begin position="220"/>
        <end position="240"/>
    </location>
</feature>
<name>E8V8T7_TERSS</name>
<protein>
    <recommendedName>
        <fullName evidence="9">Glycosyltransferase RgtA/B/C/D-like domain-containing protein</fullName>
    </recommendedName>
</protein>
<dbReference type="GO" id="GO:0009103">
    <property type="term" value="P:lipopolysaccharide biosynthetic process"/>
    <property type="evidence" value="ECO:0007669"/>
    <property type="project" value="UniProtKB-ARBA"/>
</dbReference>
<dbReference type="EMBL" id="CP002467">
    <property type="protein sequence ID" value="ADV84124.1"/>
    <property type="molecule type" value="Genomic_DNA"/>
</dbReference>
<keyword evidence="5 8" id="KW-0812">Transmembrane</keyword>
<comment type="subcellular location">
    <subcellularLocation>
        <location evidence="1">Cell membrane</location>
        <topology evidence="1">Multi-pass membrane protein</topology>
    </subcellularLocation>
</comment>
<reference evidence="10 11" key="1">
    <citation type="journal article" date="2012" name="Stand. Genomic Sci.">
        <title>Complete genome sequence of Terriglobus saanensis type strain SP1PR4(T), an Acidobacteria from tundra soil.</title>
        <authorList>
            <person name="Rawat S.R."/>
            <person name="Mannisto M.K."/>
            <person name="Starovoytov V."/>
            <person name="Goodwin L."/>
            <person name="Nolan M."/>
            <person name="Hauser L."/>
            <person name="Land M."/>
            <person name="Davenport K.W."/>
            <person name="Woyke T."/>
            <person name="Haggblom M.M."/>
        </authorList>
    </citation>
    <scope>NUCLEOTIDE SEQUENCE</scope>
    <source>
        <strain evidence="11">ATCC BAA-1853 / DSM 23119 / SP1PR4</strain>
    </source>
</reference>
<keyword evidence="3" id="KW-0328">Glycosyltransferase</keyword>
<evidence type="ECO:0000256" key="7">
    <source>
        <dbReference type="ARBA" id="ARBA00023136"/>
    </source>
</evidence>
<feature type="transmembrane region" description="Helical" evidence="8">
    <location>
        <begin position="272"/>
        <end position="291"/>
    </location>
</feature>
<proteinExistence type="predicted"/>
<dbReference type="Pfam" id="PF13231">
    <property type="entry name" value="PMT_2"/>
    <property type="match status" value="1"/>
</dbReference>
<evidence type="ECO:0000256" key="1">
    <source>
        <dbReference type="ARBA" id="ARBA00004651"/>
    </source>
</evidence>
<feature type="transmembrane region" description="Helical" evidence="8">
    <location>
        <begin position="298"/>
        <end position="316"/>
    </location>
</feature>
<dbReference type="KEGG" id="tsa:AciPR4_3370"/>
<feature type="transmembrane region" description="Helical" evidence="8">
    <location>
        <begin position="354"/>
        <end position="374"/>
    </location>
</feature>